<evidence type="ECO:0000313" key="4">
    <source>
        <dbReference type="Proteomes" id="UP000235392"/>
    </source>
</evidence>
<dbReference type="Proteomes" id="UP000235392">
    <property type="component" value="Unassembled WGS sequence"/>
</dbReference>
<dbReference type="Gene3D" id="3.40.50.300">
    <property type="entry name" value="P-loop containing nucleotide triphosphate hydrolases"/>
    <property type="match status" value="1"/>
</dbReference>
<evidence type="ECO:0000256" key="1">
    <source>
        <dbReference type="SAM" id="MobiDB-lite"/>
    </source>
</evidence>
<feature type="domain" description="DEAD/DEAH-box helicase" evidence="2">
    <location>
        <begin position="64"/>
        <end position="165"/>
    </location>
</feature>
<organism evidence="3 4">
    <name type="scientific">Puccinia coronata f. sp. avenae</name>
    <dbReference type="NCBI Taxonomy" id="200324"/>
    <lineage>
        <taxon>Eukaryota</taxon>
        <taxon>Fungi</taxon>
        <taxon>Dikarya</taxon>
        <taxon>Basidiomycota</taxon>
        <taxon>Pucciniomycotina</taxon>
        <taxon>Pucciniomycetes</taxon>
        <taxon>Pucciniales</taxon>
        <taxon>Pucciniaceae</taxon>
        <taxon>Puccinia</taxon>
    </lineage>
</organism>
<feature type="region of interest" description="Disordered" evidence="1">
    <location>
        <begin position="1"/>
        <end position="27"/>
    </location>
</feature>
<dbReference type="GO" id="GO:0003676">
    <property type="term" value="F:nucleic acid binding"/>
    <property type="evidence" value="ECO:0007669"/>
    <property type="project" value="InterPro"/>
</dbReference>
<dbReference type="GO" id="GO:0005524">
    <property type="term" value="F:ATP binding"/>
    <property type="evidence" value="ECO:0007669"/>
    <property type="project" value="InterPro"/>
</dbReference>
<sequence length="167" mass="18431">MASDKSDSSDAFNPEITKRAADQLSQAMPSISLPKKLLELSRDELKDHIRQFANDTYGDEAKDKQIDAVAHLVHSEYTFVLAGTGFGKTRIAEIYLRLFKPYQKPVIVVLNPLDALGDNQVEEKNAIGVGNIKISAINLTKDILTDDVAKQLVCGDFAFVYVSPEAF</sequence>
<dbReference type="SUPFAM" id="SSF52540">
    <property type="entry name" value="P-loop containing nucleoside triphosphate hydrolases"/>
    <property type="match status" value="1"/>
</dbReference>
<comment type="caution">
    <text evidence="3">The sequence shown here is derived from an EMBL/GenBank/DDBJ whole genome shotgun (WGS) entry which is preliminary data.</text>
</comment>
<dbReference type="AlphaFoldDB" id="A0A2N5VL44"/>
<dbReference type="EMBL" id="PGCI01000009">
    <property type="protein sequence ID" value="PLW50709.1"/>
    <property type="molecule type" value="Genomic_DNA"/>
</dbReference>
<dbReference type="InterPro" id="IPR011545">
    <property type="entry name" value="DEAD/DEAH_box_helicase_dom"/>
</dbReference>
<accession>A0A2N5VL44</accession>
<protein>
    <recommendedName>
        <fullName evidence="2">DEAD/DEAH-box helicase domain-containing protein</fullName>
    </recommendedName>
</protein>
<gene>
    <name evidence="3" type="ORF">PCASD_00631</name>
</gene>
<evidence type="ECO:0000313" key="3">
    <source>
        <dbReference type="EMBL" id="PLW50709.1"/>
    </source>
</evidence>
<name>A0A2N5VL44_9BASI</name>
<dbReference type="Pfam" id="PF00270">
    <property type="entry name" value="DEAD"/>
    <property type="match status" value="1"/>
</dbReference>
<reference evidence="3 4" key="1">
    <citation type="submission" date="2017-11" db="EMBL/GenBank/DDBJ databases">
        <title>De novo assembly and phasing of dikaryotic genomes from two isolates of Puccinia coronata f. sp. avenae, the causal agent of oat crown rust.</title>
        <authorList>
            <person name="Miller M.E."/>
            <person name="Zhang Y."/>
            <person name="Omidvar V."/>
            <person name="Sperschneider J."/>
            <person name="Schwessinger B."/>
            <person name="Raley C."/>
            <person name="Palmer J.M."/>
            <person name="Garnica D."/>
            <person name="Upadhyaya N."/>
            <person name="Rathjen J."/>
            <person name="Taylor J.M."/>
            <person name="Park R.F."/>
            <person name="Dodds P.N."/>
            <person name="Hirsch C.D."/>
            <person name="Kianian S.F."/>
            <person name="Figueroa M."/>
        </authorList>
    </citation>
    <scope>NUCLEOTIDE SEQUENCE [LARGE SCALE GENOMIC DNA]</scope>
    <source>
        <strain evidence="3">12SD80</strain>
    </source>
</reference>
<proteinExistence type="predicted"/>
<evidence type="ECO:0000259" key="2">
    <source>
        <dbReference type="Pfam" id="PF00270"/>
    </source>
</evidence>
<dbReference type="InterPro" id="IPR027417">
    <property type="entry name" value="P-loop_NTPase"/>
</dbReference>